<dbReference type="Proteomes" id="UP000010467">
    <property type="component" value="Chromosome"/>
</dbReference>
<dbReference type="InterPro" id="IPR006015">
    <property type="entry name" value="Universal_stress_UspA"/>
</dbReference>
<feature type="domain" description="UspA" evidence="2">
    <location>
        <begin position="1"/>
        <end position="136"/>
    </location>
</feature>
<evidence type="ECO:0000256" key="1">
    <source>
        <dbReference type="ARBA" id="ARBA00008791"/>
    </source>
</evidence>
<dbReference type="RefSeq" id="WP_015236458.1">
    <property type="nucleotide sequence ID" value="NC_019793.1"/>
</dbReference>
<protein>
    <submittedName>
        <fullName evidence="3">Universal stress protein UspA-like protein</fullName>
    </submittedName>
</protein>
<accession>L0A2U9</accession>
<dbReference type="KEGG" id="dpd:Deipe_2691"/>
<dbReference type="eggNOG" id="COG0589">
    <property type="taxonomic scope" value="Bacteria"/>
</dbReference>
<name>L0A2U9_DEIPD</name>
<dbReference type="SUPFAM" id="SSF52402">
    <property type="entry name" value="Adenine nucleotide alpha hydrolases-like"/>
    <property type="match status" value="1"/>
</dbReference>
<dbReference type="EMBL" id="CP003382">
    <property type="protein sequence ID" value="AFZ68156.1"/>
    <property type="molecule type" value="Genomic_DNA"/>
</dbReference>
<dbReference type="Gene3D" id="3.40.50.12370">
    <property type="match status" value="1"/>
</dbReference>
<comment type="similarity">
    <text evidence="1">Belongs to the universal stress protein A family.</text>
</comment>
<dbReference type="PRINTS" id="PR01438">
    <property type="entry name" value="UNVRSLSTRESS"/>
</dbReference>
<dbReference type="OrthoDB" id="9792500at2"/>
<organism evidence="3 4">
    <name type="scientific">Deinococcus peraridilitoris (strain DSM 19664 / LMG 22246 / CIP 109416 / KR-200)</name>
    <dbReference type="NCBI Taxonomy" id="937777"/>
    <lineage>
        <taxon>Bacteria</taxon>
        <taxon>Thermotogati</taxon>
        <taxon>Deinococcota</taxon>
        <taxon>Deinococci</taxon>
        <taxon>Deinococcales</taxon>
        <taxon>Deinococcaceae</taxon>
        <taxon>Deinococcus</taxon>
    </lineage>
</organism>
<dbReference type="PANTHER" id="PTHR46268">
    <property type="entry name" value="STRESS RESPONSE PROTEIN NHAX"/>
    <property type="match status" value="1"/>
</dbReference>
<evidence type="ECO:0000313" key="3">
    <source>
        <dbReference type="EMBL" id="AFZ68156.1"/>
    </source>
</evidence>
<evidence type="ECO:0000313" key="4">
    <source>
        <dbReference type="Proteomes" id="UP000010467"/>
    </source>
</evidence>
<evidence type="ECO:0000259" key="2">
    <source>
        <dbReference type="Pfam" id="PF00582"/>
    </source>
</evidence>
<keyword evidence="4" id="KW-1185">Reference proteome</keyword>
<dbReference type="CDD" id="cd00293">
    <property type="entry name" value="USP-like"/>
    <property type="match status" value="1"/>
</dbReference>
<dbReference type="Pfam" id="PF00582">
    <property type="entry name" value="Usp"/>
    <property type="match status" value="1"/>
</dbReference>
<dbReference type="AlphaFoldDB" id="L0A2U9"/>
<dbReference type="PATRIC" id="fig|937777.3.peg.2702"/>
<dbReference type="STRING" id="937777.Deipe_2691"/>
<reference evidence="4" key="1">
    <citation type="submission" date="2012-03" db="EMBL/GenBank/DDBJ databases">
        <title>Complete sequence of chromosome of Deinococcus peraridilitoris DSM 19664.</title>
        <authorList>
            <person name="Lucas S."/>
            <person name="Copeland A."/>
            <person name="Lapidus A."/>
            <person name="Glavina del Rio T."/>
            <person name="Dalin E."/>
            <person name="Tice H."/>
            <person name="Bruce D."/>
            <person name="Goodwin L."/>
            <person name="Pitluck S."/>
            <person name="Peters L."/>
            <person name="Mikhailova N."/>
            <person name="Lu M."/>
            <person name="Kyrpides N."/>
            <person name="Mavromatis K."/>
            <person name="Ivanova N."/>
            <person name="Brettin T."/>
            <person name="Detter J.C."/>
            <person name="Han C."/>
            <person name="Larimer F."/>
            <person name="Land M."/>
            <person name="Hauser L."/>
            <person name="Markowitz V."/>
            <person name="Cheng J.-F."/>
            <person name="Hugenholtz P."/>
            <person name="Woyke T."/>
            <person name="Wu D."/>
            <person name="Pukall R."/>
            <person name="Steenblock K."/>
            <person name="Brambilla E."/>
            <person name="Klenk H.-P."/>
            <person name="Eisen J.A."/>
        </authorList>
    </citation>
    <scope>NUCLEOTIDE SEQUENCE [LARGE SCALE GENOMIC DNA]</scope>
    <source>
        <strain evidence="4">DSM 19664 / LMG 22246 / CIP 109416 / KR-200</strain>
    </source>
</reference>
<dbReference type="HOGENOM" id="CLU_049301_11_0_0"/>
<dbReference type="InterPro" id="IPR006016">
    <property type="entry name" value="UspA"/>
</dbReference>
<sequence>MFERVLVMMDFSEAALRALETVKTHFPTADITLLHVLESSNLSEAFRTPSAGIGGTPRVREARQDAWEAEVLTRLAELGGGEVLRGDPAEIALAHADRIDLIAVGTGAKSGLSQLLFGSVATRIVRDSPVPVLTVRAL</sequence>
<proteinExistence type="inferred from homology"/>
<dbReference type="PANTHER" id="PTHR46268:SF6">
    <property type="entry name" value="UNIVERSAL STRESS PROTEIN UP12"/>
    <property type="match status" value="1"/>
</dbReference>
<gene>
    <name evidence="3" type="ordered locus">Deipe_2691</name>
</gene>